<keyword evidence="3" id="KW-0472">Membrane</keyword>
<dbReference type="EMBL" id="JBHTMM010000005">
    <property type="protein sequence ID" value="MFD1305469.1"/>
    <property type="molecule type" value="Genomic_DNA"/>
</dbReference>
<evidence type="ECO:0000256" key="3">
    <source>
        <dbReference type="SAM" id="Phobius"/>
    </source>
</evidence>
<dbReference type="RefSeq" id="WP_168528288.1">
    <property type="nucleotide sequence ID" value="NZ_JBHSKH010000044.1"/>
</dbReference>
<comment type="caution">
    <text evidence="4">The sequence shown here is derived from an EMBL/GenBank/DDBJ whole genome shotgun (WGS) entry which is preliminary data.</text>
</comment>
<evidence type="ECO:0000313" key="5">
    <source>
        <dbReference type="Proteomes" id="UP001597058"/>
    </source>
</evidence>
<evidence type="ECO:0000256" key="2">
    <source>
        <dbReference type="SAM" id="MobiDB-lite"/>
    </source>
</evidence>
<name>A0ABW3X9M9_9ACTN</name>
<keyword evidence="3" id="KW-1133">Transmembrane helix</keyword>
<dbReference type="NCBIfam" id="NF033748">
    <property type="entry name" value="class_F_sortase"/>
    <property type="match status" value="1"/>
</dbReference>
<proteinExistence type="predicted"/>
<dbReference type="SUPFAM" id="SSF63817">
    <property type="entry name" value="Sortase"/>
    <property type="match status" value="1"/>
</dbReference>
<dbReference type="InterPro" id="IPR005754">
    <property type="entry name" value="Sortase"/>
</dbReference>
<dbReference type="Gene3D" id="2.40.260.10">
    <property type="entry name" value="Sortase"/>
    <property type="match status" value="1"/>
</dbReference>
<dbReference type="Pfam" id="PF04203">
    <property type="entry name" value="Sortase"/>
    <property type="match status" value="1"/>
</dbReference>
<keyword evidence="5" id="KW-1185">Reference proteome</keyword>
<protein>
    <submittedName>
        <fullName evidence="4">Class F sortase</fullName>
    </submittedName>
</protein>
<gene>
    <name evidence="4" type="ORF">ACFQ5X_06365</name>
</gene>
<feature type="region of interest" description="Disordered" evidence="2">
    <location>
        <begin position="49"/>
        <end position="71"/>
    </location>
</feature>
<dbReference type="InterPro" id="IPR023365">
    <property type="entry name" value="Sortase_dom-sf"/>
</dbReference>
<dbReference type="CDD" id="cd05829">
    <property type="entry name" value="Sortase_F"/>
    <property type="match status" value="1"/>
</dbReference>
<reference evidence="5" key="1">
    <citation type="journal article" date="2019" name="Int. J. Syst. Evol. Microbiol.">
        <title>The Global Catalogue of Microorganisms (GCM) 10K type strain sequencing project: providing services to taxonomists for standard genome sequencing and annotation.</title>
        <authorList>
            <consortium name="The Broad Institute Genomics Platform"/>
            <consortium name="The Broad Institute Genome Sequencing Center for Infectious Disease"/>
            <person name="Wu L."/>
            <person name="Ma J."/>
        </authorList>
    </citation>
    <scope>NUCLEOTIDE SEQUENCE [LARGE SCALE GENOMIC DNA]</scope>
    <source>
        <strain evidence="5">CGMCC 4.7020</strain>
    </source>
</reference>
<sequence length="221" mass="23822">MPDRERFSGAGRLLTGFAWVLLLIGLWLWGREVTDVRLGMSAPTTGDIAAVGRPPEVRMPPPLKPLGGARPQRVDIPSMGVRAPVVARGLDTQGAIDPPPYEQPGVVGWYAAGVQPGSAGTALFVGHVDTETRPAVFYKLSAMRPGQTVRVMRDDGTVAEFTVDDVAVFPRDHFDAQQAYGPRQSGRAELRLVTCGGTFDRTRRTYTANVVVSAYLTGKGF</sequence>
<organism evidence="4 5">
    <name type="scientific">Streptomyces kaempferi</name>
    <dbReference type="NCBI Taxonomy" id="333725"/>
    <lineage>
        <taxon>Bacteria</taxon>
        <taxon>Bacillati</taxon>
        <taxon>Actinomycetota</taxon>
        <taxon>Actinomycetes</taxon>
        <taxon>Kitasatosporales</taxon>
        <taxon>Streptomycetaceae</taxon>
        <taxon>Streptomyces</taxon>
    </lineage>
</organism>
<evidence type="ECO:0000313" key="4">
    <source>
        <dbReference type="EMBL" id="MFD1305469.1"/>
    </source>
</evidence>
<feature type="transmembrane region" description="Helical" evidence="3">
    <location>
        <begin position="12"/>
        <end position="30"/>
    </location>
</feature>
<keyword evidence="3" id="KW-0812">Transmembrane</keyword>
<accession>A0ABW3X9M9</accession>
<dbReference type="Proteomes" id="UP001597058">
    <property type="component" value="Unassembled WGS sequence"/>
</dbReference>
<dbReference type="InterPro" id="IPR042001">
    <property type="entry name" value="Sortase_F"/>
</dbReference>
<evidence type="ECO:0000256" key="1">
    <source>
        <dbReference type="ARBA" id="ARBA00022801"/>
    </source>
</evidence>
<keyword evidence="1" id="KW-0378">Hydrolase</keyword>